<reference evidence="5 6" key="1">
    <citation type="submission" date="2018-04" db="EMBL/GenBank/DDBJ databases">
        <title>Genomic Encyclopedia of Type Strains, Phase III (KMG-III): the genomes of soil and plant-associated and newly described type strains.</title>
        <authorList>
            <person name="Whitman W."/>
        </authorList>
    </citation>
    <scope>NUCLEOTIDE SEQUENCE [LARGE SCALE GENOMIC DNA]</scope>
    <source>
        <strain evidence="5 6">MA-olki</strain>
    </source>
</reference>
<dbReference type="InterPro" id="IPR027417">
    <property type="entry name" value="P-loop_NTPase"/>
</dbReference>
<evidence type="ECO:0000256" key="1">
    <source>
        <dbReference type="ARBA" id="ARBA00022448"/>
    </source>
</evidence>
<dbReference type="Proteomes" id="UP000244013">
    <property type="component" value="Unassembled WGS sequence"/>
</dbReference>
<keyword evidence="1" id="KW-0813">Transport</keyword>
<dbReference type="SMART" id="SM00382">
    <property type="entry name" value="AAA"/>
    <property type="match status" value="1"/>
</dbReference>
<dbReference type="InterPro" id="IPR017871">
    <property type="entry name" value="ABC_transporter-like_CS"/>
</dbReference>
<keyword evidence="2" id="KW-0547">Nucleotide-binding</keyword>
<dbReference type="GO" id="GO:0005524">
    <property type="term" value="F:ATP binding"/>
    <property type="evidence" value="ECO:0007669"/>
    <property type="project" value="UniProtKB-KW"/>
</dbReference>
<sequence>MFPASCAQMPDNSPALAFERVTKRYPGSGGTTIAVDGVSLEIARGSFVALVGTSGSGKSTLLKTLNRLVEPSEGRVTIDGADVADEPAPELRRRIGYVFQNIGLFPHMTIAENIAIGLRIAGRTDEAKVGELLDLVDLPRNIASRMPDALSGGQRQRVGIARALAPGAKLLLLDEAFGALDPVTRDALGTRIRELHDRLGLTTILVTHDMAEALLLADRVLVMKAGRIVADATPADLVAGKGGDDAQALVQVPRAQAERLQALVA</sequence>
<keyword evidence="3 5" id="KW-0067">ATP-binding</keyword>
<dbReference type="PROSITE" id="PS50893">
    <property type="entry name" value="ABC_TRANSPORTER_2"/>
    <property type="match status" value="1"/>
</dbReference>
<dbReference type="SUPFAM" id="SSF52540">
    <property type="entry name" value="P-loop containing nucleoside triphosphate hydrolases"/>
    <property type="match status" value="1"/>
</dbReference>
<dbReference type="FunFam" id="3.40.50.300:FF:000425">
    <property type="entry name" value="Probable ABC transporter, ATP-binding subunit"/>
    <property type="match status" value="1"/>
</dbReference>
<feature type="domain" description="ABC transporter" evidence="4">
    <location>
        <begin position="16"/>
        <end position="250"/>
    </location>
</feature>
<dbReference type="Pfam" id="PF00005">
    <property type="entry name" value="ABC_tran"/>
    <property type="match status" value="1"/>
</dbReference>
<evidence type="ECO:0000313" key="5">
    <source>
        <dbReference type="EMBL" id="PTW48600.1"/>
    </source>
</evidence>
<proteinExistence type="predicted"/>
<dbReference type="PROSITE" id="PS00211">
    <property type="entry name" value="ABC_TRANSPORTER_1"/>
    <property type="match status" value="1"/>
</dbReference>
<comment type="caution">
    <text evidence="5">The sequence shown here is derived from an EMBL/GenBank/DDBJ whole genome shotgun (WGS) entry which is preliminary data.</text>
</comment>
<name>A0A2T5UAR4_9SPHN</name>
<evidence type="ECO:0000256" key="3">
    <source>
        <dbReference type="ARBA" id="ARBA00022840"/>
    </source>
</evidence>
<dbReference type="PANTHER" id="PTHR42781">
    <property type="entry name" value="SPERMIDINE/PUTRESCINE IMPORT ATP-BINDING PROTEIN POTA"/>
    <property type="match status" value="1"/>
</dbReference>
<accession>A0A2T5UAR4</accession>
<dbReference type="InterPro" id="IPR003439">
    <property type="entry name" value="ABC_transporter-like_ATP-bd"/>
</dbReference>
<dbReference type="InterPro" id="IPR050093">
    <property type="entry name" value="ABC_SmlMolc_Importer"/>
</dbReference>
<gene>
    <name evidence="5" type="ORF">C8J25_10197</name>
</gene>
<evidence type="ECO:0000313" key="6">
    <source>
        <dbReference type="Proteomes" id="UP000244013"/>
    </source>
</evidence>
<dbReference type="GO" id="GO:0015697">
    <property type="term" value="P:quaternary ammonium group transport"/>
    <property type="evidence" value="ECO:0007669"/>
    <property type="project" value="UniProtKB-ARBA"/>
</dbReference>
<organism evidence="5 6">
    <name type="scientific">Sphingomonas faeni</name>
    <dbReference type="NCBI Taxonomy" id="185950"/>
    <lineage>
        <taxon>Bacteria</taxon>
        <taxon>Pseudomonadati</taxon>
        <taxon>Pseudomonadota</taxon>
        <taxon>Alphaproteobacteria</taxon>
        <taxon>Sphingomonadales</taxon>
        <taxon>Sphingomonadaceae</taxon>
        <taxon>Sphingomonas</taxon>
    </lineage>
</organism>
<dbReference type="EMBL" id="QAYE01000001">
    <property type="protein sequence ID" value="PTW48600.1"/>
    <property type="molecule type" value="Genomic_DNA"/>
</dbReference>
<dbReference type="InterPro" id="IPR003593">
    <property type="entry name" value="AAA+_ATPase"/>
</dbReference>
<dbReference type="GO" id="GO:0016887">
    <property type="term" value="F:ATP hydrolysis activity"/>
    <property type="evidence" value="ECO:0007669"/>
    <property type="project" value="InterPro"/>
</dbReference>
<evidence type="ECO:0000259" key="4">
    <source>
        <dbReference type="PROSITE" id="PS50893"/>
    </source>
</evidence>
<evidence type="ECO:0000256" key="2">
    <source>
        <dbReference type="ARBA" id="ARBA00022741"/>
    </source>
</evidence>
<dbReference type="PANTHER" id="PTHR42781:SF4">
    <property type="entry name" value="SPERMIDINE_PUTRESCINE IMPORT ATP-BINDING PROTEIN POTA"/>
    <property type="match status" value="1"/>
</dbReference>
<protein>
    <submittedName>
        <fullName evidence="5">Osmoprotectant transport system ATP-binding protein</fullName>
    </submittedName>
</protein>
<dbReference type="AlphaFoldDB" id="A0A2T5UAR4"/>
<dbReference type="Gene3D" id="3.40.50.300">
    <property type="entry name" value="P-loop containing nucleotide triphosphate hydrolases"/>
    <property type="match status" value="1"/>
</dbReference>